<reference evidence="1 2" key="1">
    <citation type="submission" date="2024-03" db="EMBL/GenBank/DDBJ databases">
        <title>Human intestinal bacterial collection.</title>
        <authorList>
            <person name="Pauvert C."/>
            <person name="Hitch T.C.A."/>
            <person name="Clavel T."/>
        </authorList>
    </citation>
    <scope>NUCLEOTIDE SEQUENCE [LARGE SCALE GENOMIC DNA]</scope>
    <source>
        <strain evidence="1 2">CLA-AA-H95</strain>
    </source>
</reference>
<organism evidence="1 2">
    <name type="scientific">Blautia intestinihominis</name>
    <dbReference type="NCBI Taxonomy" id="3133152"/>
    <lineage>
        <taxon>Bacteria</taxon>
        <taxon>Bacillati</taxon>
        <taxon>Bacillota</taxon>
        <taxon>Clostridia</taxon>
        <taxon>Lachnospirales</taxon>
        <taxon>Lachnospiraceae</taxon>
        <taxon>Blautia</taxon>
    </lineage>
</organism>
<accession>A0ABV1AIP9</accession>
<comment type="caution">
    <text evidence="1">The sequence shown here is derived from an EMBL/GenBank/DDBJ whole genome shotgun (WGS) entry which is preliminary data.</text>
</comment>
<keyword evidence="2" id="KW-1185">Reference proteome</keyword>
<protein>
    <submittedName>
        <fullName evidence="1">Uncharacterized protein</fullName>
    </submittedName>
</protein>
<evidence type="ECO:0000313" key="1">
    <source>
        <dbReference type="EMBL" id="MEQ2358044.1"/>
    </source>
</evidence>
<dbReference type="Proteomes" id="UP001446032">
    <property type="component" value="Unassembled WGS sequence"/>
</dbReference>
<sequence length="81" mass="9504">MDWLRNWKKRLLLSVMTGMLAVTLLFGGTKNVEDCSIMAWWGTLYPQFCFERGSQNSANYENTVKQPPKLSFWLAKALERW</sequence>
<name>A0ABV1AIP9_9FIRM</name>
<evidence type="ECO:0000313" key="2">
    <source>
        <dbReference type="Proteomes" id="UP001446032"/>
    </source>
</evidence>
<gene>
    <name evidence="1" type="ORF">WMO75_06785</name>
</gene>
<proteinExistence type="predicted"/>
<dbReference type="RefSeq" id="WP_118252578.1">
    <property type="nucleotide sequence ID" value="NZ_JBBMEI010000016.1"/>
</dbReference>
<dbReference type="EMBL" id="JBBMEI010000016">
    <property type="protein sequence ID" value="MEQ2358044.1"/>
    <property type="molecule type" value="Genomic_DNA"/>
</dbReference>